<organism evidence="1 2">
    <name type="scientific">Cryobacterium gelidum</name>
    <dbReference type="NCBI Taxonomy" id="1259164"/>
    <lineage>
        <taxon>Bacteria</taxon>
        <taxon>Bacillati</taxon>
        <taxon>Actinomycetota</taxon>
        <taxon>Actinomycetes</taxon>
        <taxon>Micrococcales</taxon>
        <taxon>Microbacteriaceae</taxon>
        <taxon>Cryobacterium</taxon>
    </lineage>
</organism>
<protein>
    <submittedName>
        <fullName evidence="1">Uncharacterized protein</fullName>
    </submittedName>
</protein>
<evidence type="ECO:0000313" key="1">
    <source>
        <dbReference type="EMBL" id="TFD73628.1"/>
    </source>
</evidence>
<dbReference type="Proteomes" id="UP000297983">
    <property type="component" value="Unassembled WGS sequence"/>
</dbReference>
<accession>A0A4R9B065</accession>
<dbReference type="EMBL" id="SOHL01000003">
    <property type="protein sequence ID" value="TFD73628.1"/>
    <property type="molecule type" value="Genomic_DNA"/>
</dbReference>
<evidence type="ECO:0000313" key="2">
    <source>
        <dbReference type="Proteomes" id="UP000297983"/>
    </source>
</evidence>
<proteinExistence type="predicted"/>
<reference evidence="1 2" key="1">
    <citation type="submission" date="2019-03" db="EMBL/GenBank/DDBJ databases">
        <title>Genomics of glacier-inhabiting Cryobacterium strains.</title>
        <authorList>
            <person name="Liu Q."/>
            <person name="Xin Y.-H."/>
        </authorList>
    </citation>
    <scope>NUCLEOTIDE SEQUENCE [LARGE SCALE GENOMIC DNA]</scope>
    <source>
        <strain evidence="1 2">Hz16</strain>
    </source>
</reference>
<dbReference type="RefSeq" id="WP_134550236.1">
    <property type="nucleotide sequence ID" value="NZ_SOHL01000003.1"/>
</dbReference>
<keyword evidence="2" id="KW-1185">Reference proteome</keyword>
<sequence>MNDKMSELVKGVRLEAARIGNFCGVSPLSALRQLKSGPNIGALLKVVERIWTTVDMSTPAHAASAVRQTLPARVLCVGRRALQMEVAIWQSFWRFLT</sequence>
<dbReference type="AlphaFoldDB" id="A0A4R9B065"/>
<gene>
    <name evidence="1" type="ORF">E3T50_01475</name>
</gene>
<name>A0A4R9B065_9MICO</name>
<comment type="caution">
    <text evidence="1">The sequence shown here is derived from an EMBL/GenBank/DDBJ whole genome shotgun (WGS) entry which is preliminary data.</text>
</comment>